<gene>
    <name evidence="6" type="ORF">A4H97_00495</name>
</gene>
<keyword evidence="3" id="KW-0812">Transmembrane</keyword>
<evidence type="ECO:0000256" key="1">
    <source>
        <dbReference type="ARBA" id="ARBA00004141"/>
    </source>
</evidence>
<evidence type="ECO:0000256" key="5">
    <source>
        <dbReference type="ARBA" id="ARBA00023136"/>
    </source>
</evidence>
<dbReference type="AlphaFoldDB" id="A0A1V9EW37"/>
<evidence type="ECO:0000256" key="2">
    <source>
        <dbReference type="ARBA" id="ARBA00009773"/>
    </source>
</evidence>
<evidence type="ECO:0000256" key="3">
    <source>
        <dbReference type="ARBA" id="ARBA00022692"/>
    </source>
</evidence>
<comment type="caution">
    <text evidence="6">The sequence shown here is derived from an EMBL/GenBank/DDBJ whole genome shotgun (WGS) entry which is preliminary data.</text>
</comment>
<dbReference type="STRING" id="354355.SAMN05660816_00849"/>
<proteinExistence type="inferred from homology"/>
<keyword evidence="5" id="KW-0472">Membrane</keyword>
<dbReference type="InterPro" id="IPR002549">
    <property type="entry name" value="AI-2E-like"/>
</dbReference>
<organism evidence="6 7">
    <name type="scientific">Niastella yeongjuensis</name>
    <dbReference type="NCBI Taxonomy" id="354355"/>
    <lineage>
        <taxon>Bacteria</taxon>
        <taxon>Pseudomonadati</taxon>
        <taxon>Bacteroidota</taxon>
        <taxon>Chitinophagia</taxon>
        <taxon>Chitinophagales</taxon>
        <taxon>Chitinophagaceae</taxon>
        <taxon>Niastella</taxon>
    </lineage>
</organism>
<dbReference type="PANTHER" id="PTHR21716">
    <property type="entry name" value="TRANSMEMBRANE PROTEIN"/>
    <property type="match status" value="1"/>
</dbReference>
<comment type="similarity">
    <text evidence="2">Belongs to the autoinducer-2 exporter (AI-2E) (TC 2.A.86) family.</text>
</comment>
<dbReference type="PANTHER" id="PTHR21716:SF4">
    <property type="entry name" value="TRANSMEMBRANE PROTEIN 245"/>
    <property type="match status" value="1"/>
</dbReference>
<dbReference type="GO" id="GO:0016020">
    <property type="term" value="C:membrane"/>
    <property type="evidence" value="ECO:0007669"/>
    <property type="project" value="UniProtKB-SubCell"/>
</dbReference>
<evidence type="ECO:0000313" key="6">
    <source>
        <dbReference type="EMBL" id="OQP50356.1"/>
    </source>
</evidence>
<sequence>MKQQIPNNAIRQVLILATIIILGLVLFNQLKSLIPAFLGAYTLYVLLRKWMFVLQGQYKWKKSLAATLLMLLSFLVILLPIFLVVNMLSSKVAFAMQHSQDVLESLKTYIGKLEGQYKINILTDTNLQKITAWTGETVPKILGGAFDTLTSIVIMYFILYFMLVEGRKMESNFYDWVPVKDENTLLLRRELNTMVYSNAIGIPLIAILQGVVGLIGYLILGVNEPWFWFVITCITSMLPILGAAIAYVPVGLLFFAGGHTTKGVIMLLYGFGVIGTVDNLFRFVILKRIGDVHPLITGFGVIIGVGLFGFIGLIFGPILISLFLVLIKIYANEFNIERRDHAGPQ</sequence>
<accession>A0A1V9EW37</accession>
<keyword evidence="4" id="KW-1133">Transmembrane helix</keyword>
<protein>
    <submittedName>
        <fullName evidence="6">AI-2E family transporter</fullName>
    </submittedName>
</protein>
<reference evidence="7" key="1">
    <citation type="submission" date="2016-04" db="EMBL/GenBank/DDBJ databases">
        <authorList>
            <person name="Chen L."/>
            <person name="Zhuang W."/>
            <person name="Wang G."/>
        </authorList>
    </citation>
    <scope>NUCLEOTIDE SEQUENCE [LARGE SCALE GENOMIC DNA]</scope>
    <source>
        <strain evidence="7">17621</strain>
    </source>
</reference>
<comment type="subcellular location">
    <subcellularLocation>
        <location evidence="1">Membrane</location>
        <topology evidence="1">Multi-pass membrane protein</topology>
    </subcellularLocation>
</comment>
<name>A0A1V9EW37_9BACT</name>
<dbReference type="EMBL" id="LVXG01000012">
    <property type="protein sequence ID" value="OQP50356.1"/>
    <property type="molecule type" value="Genomic_DNA"/>
</dbReference>
<dbReference type="RefSeq" id="WP_081198689.1">
    <property type="nucleotide sequence ID" value="NZ_FOCZ01000001.1"/>
</dbReference>
<dbReference type="OrthoDB" id="9773730at2"/>
<evidence type="ECO:0000256" key="4">
    <source>
        <dbReference type="ARBA" id="ARBA00022989"/>
    </source>
</evidence>
<dbReference type="Proteomes" id="UP000192610">
    <property type="component" value="Unassembled WGS sequence"/>
</dbReference>
<keyword evidence="7" id="KW-1185">Reference proteome</keyword>
<evidence type="ECO:0000313" key="7">
    <source>
        <dbReference type="Proteomes" id="UP000192610"/>
    </source>
</evidence>
<dbReference type="Pfam" id="PF01594">
    <property type="entry name" value="AI-2E_transport"/>
    <property type="match status" value="1"/>
</dbReference>